<reference evidence="5" key="3">
    <citation type="journal article" date="2017" name="Nature">
        <title>Genome sequence of the progenitor of the wheat D genome Aegilops tauschii.</title>
        <authorList>
            <person name="Luo M.C."/>
            <person name="Gu Y.Q."/>
            <person name="Puiu D."/>
            <person name="Wang H."/>
            <person name="Twardziok S.O."/>
            <person name="Deal K.R."/>
            <person name="Huo N."/>
            <person name="Zhu T."/>
            <person name="Wang L."/>
            <person name="Wang Y."/>
            <person name="McGuire P.E."/>
            <person name="Liu S."/>
            <person name="Long H."/>
            <person name="Ramasamy R.K."/>
            <person name="Rodriguez J.C."/>
            <person name="Van S.L."/>
            <person name="Yuan L."/>
            <person name="Wang Z."/>
            <person name="Xia Z."/>
            <person name="Xiao L."/>
            <person name="Anderson O.D."/>
            <person name="Ouyang S."/>
            <person name="Liang Y."/>
            <person name="Zimin A.V."/>
            <person name="Pertea G."/>
            <person name="Qi P."/>
            <person name="Bennetzen J.L."/>
            <person name="Dai X."/>
            <person name="Dawson M.W."/>
            <person name="Muller H.G."/>
            <person name="Kugler K."/>
            <person name="Rivarola-Duarte L."/>
            <person name="Spannagl M."/>
            <person name="Mayer K.F.X."/>
            <person name="Lu F.H."/>
            <person name="Bevan M.W."/>
            <person name="Leroy P."/>
            <person name="Li P."/>
            <person name="You F.M."/>
            <person name="Sun Q."/>
            <person name="Liu Z."/>
            <person name="Lyons E."/>
            <person name="Wicker T."/>
            <person name="Salzberg S.L."/>
            <person name="Devos K.M."/>
            <person name="Dvorak J."/>
        </authorList>
    </citation>
    <scope>NUCLEOTIDE SEQUENCE [LARGE SCALE GENOMIC DNA]</scope>
    <source>
        <strain evidence="5">cv. AL8/78</strain>
    </source>
</reference>
<keyword evidence="4" id="KW-0472">Membrane</keyword>
<dbReference type="Gramene" id="AET2Gv20124000.1">
    <property type="protein sequence ID" value="AET2Gv20124000.1"/>
    <property type="gene ID" value="AET2Gv20124000"/>
</dbReference>
<dbReference type="GO" id="GO:0006412">
    <property type="term" value="P:translation"/>
    <property type="evidence" value="ECO:0007669"/>
    <property type="project" value="InterPro"/>
</dbReference>
<dbReference type="EnsemblPlants" id="AET2Gv20124000.1">
    <property type="protein sequence ID" value="AET2Gv20124000.1"/>
    <property type="gene ID" value="AET2Gv20124000"/>
</dbReference>
<protein>
    <submittedName>
        <fullName evidence="5">Uncharacterized protein</fullName>
    </submittedName>
</protein>
<evidence type="ECO:0000256" key="1">
    <source>
        <dbReference type="ARBA" id="ARBA00009312"/>
    </source>
</evidence>
<comment type="similarity">
    <text evidence="1">Belongs to the eukaryotic ribosomal protein eS6 family.</text>
</comment>
<reference evidence="5" key="4">
    <citation type="submission" date="2019-03" db="UniProtKB">
        <authorList>
            <consortium name="EnsemblPlants"/>
        </authorList>
    </citation>
    <scope>IDENTIFICATION</scope>
</reference>
<dbReference type="Gene3D" id="1.20.5.2650">
    <property type="match status" value="1"/>
</dbReference>
<evidence type="ECO:0000256" key="4">
    <source>
        <dbReference type="SAM" id="Phobius"/>
    </source>
</evidence>
<dbReference type="GO" id="GO:0005840">
    <property type="term" value="C:ribosome"/>
    <property type="evidence" value="ECO:0007669"/>
    <property type="project" value="UniProtKB-KW"/>
</dbReference>
<dbReference type="InterPro" id="IPR001377">
    <property type="entry name" value="Ribosomal_eS6"/>
</dbReference>
<sequence>MRGPKRASKIKKLFNLGTDDDVRSYVNTYRRTFLNKKGELSTVLVYCISSILVPSWILLCYFALFHFSQGKLSYCVSEQICVSCLLLSYLDRIVLFVISRQEGEQGSQDPASRDSLDPPEEACQNCRQEEEDREEEVRGCRVPKAACTEAQGAERPPQREHGQEEVEAVCCHQGSCCLCLRWLQSFALCWKNLPATFSFLGLVIDAVLREHGYFIVRSFVTGVAFLGLYLMQFTMNMMSTLLS</sequence>
<feature type="transmembrane region" description="Helical" evidence="4">
    <location>
        <begin position="188"/>
        <end position="208"/>
    </location>
</feature>
<keyword evidence="2" id="KW-0689">Ribosomal protein</keyword>
<reference evidence="6" key="2">
    <citation type="journal article" date="2017" name="Nat. Plants">
        <title>The Aegilops tauschii genome reveals multiple impacts of transposons.</title>
        <authorList>
            <person name="Zhao G."/>
            <person name="Zou C."/>
            <person name="Li K."/>
            <person name="Wang K."/>
            <person name="Li T."/>
            <person name="Gao L."/>
            <person name="Zhang X."/>
            <person name="Wang H."/>
            <person name="Yang Z."/>
            <person name="Liu X."/>
            <person name="Jiang W."/>
            <person name="Mao L."/>
            <person name="Kong X."/>
            <person name="Jiao Y."/>
            <person name="Jia J."/>
        </authorList>
    </citation>
    <scope>NUCLEOTIDE SEQUENCE [LARGE SCALE GENOMIC DNA]</scope>
    <source>
        <strain evidence="6">cv. AL8/78</strain>
    </source>
</reference>
<dbReference type="GO" id="GO:1990904">
    <property type="term" value="C:ribonucleoprotein complex"/>
    <property type="evidence" value="ECO:0007669"/>
    <property type="project" value="UniProtKB-KW"/>
</dbReference>
<evidence type="ECO:0000313" key="5">
    <source>
        <dbReference type="EnsemblPlants" id="AET2Gv20124000.1"/>
    </source>
</evidence>
<evidence type="ECO:0000256" key="3">
    <source>
        <dbReference type="ARBA" id="ARBA00023274"/>
    </source>
</evidence>
<evidence type="ECO:0000313" key="6">
    <source>
        <dbReference type="Proteomes" id="UP000015105"/>
    </source>
</evidence>
<reference evidence="6" key="1">
    <citation type="journal article" date="2014" name="Science">
        <title>Ancient hybridizations among the ancestral genomes of bread wheat.</title>
        <authorList>
            <consortium name="International Wheat Genome Sequencing Consortium,"/>
            <person name="Marcussen T."/>
            <person name="Sandve S.R."/>
            <person name="Heier L."/>
            <person name="Spannagl M."/>
            <person name="Pfeifer M."/>
            <person name="Jakobsen K.S."/>
            <person name="Wulff B.B."/>
            <person name="Steuernagel B."/>
            <person name="Mayer K.F."/>
            <person name="Olsen O.A."/>
        </authorList>
    </citation>
    <scope>NUCLEOTIDE SEQUENCE [LARGE SCALE GENOMIC DNA]</scope>
    <source>
        <strain evidence="6">cv. AL8/78</strain>
    </source>
</reference>
<keyword evidence="3" id="KW-0687">Ribonucleoprotein</keyword>
<organism evidence="5 6">
    <name type="scientific">Aegilops tauschii subsp. strangulata</name>
    <name type="common">Goatgrass</name>
    <dbReference type="NCBI Taxonomy" id="200361"/>
    <lineage>
        <taxon>Eukaryota</taxon>
        <taxon>Viridiplantae</taxon>
        <taxon>Streptophyta</taxon>
        <taxon>Embryophyta</taxon>
        <taxon>Tracheophyta</taxon>
        <taxon>Spermatophyta</taxon>
        <taxon>Magnoliopsida</taxon>
        <taxon>Liliopsida</taxon>
        <taxon>Poales</taxon>
        <taxon>Poaceae</taxon>
        <taxon>BOP clade</taxon>
        <taxon>Pooideae</taxon>
        <taxon>Triticodae</taxon>
        <taxon>Triticeae</taxon>
        <taxon>Triticinae</taxon>
        <taxon>Aegilops</taxon>
    </lineage>
</organism>
<evidence type="ECO:0000256" key="2">
    <source>
        <dbReference type="ARBA" id="ARBA00022980"/>
    </source>
</evidence>
<dbReference type="AlphaFoldDB" id="A0A453AG94"/>
<reference evidence="5" key="5">
    <citation type="journal article" date="2021" name="G3 (Bethesda)">
        <title>Aegilops tauschii genome assembly Aet v5.0 features greater sequence contiguity and improved annotation.</title>
        <authorList>
            <person name="Wang L."/>
            <person name="Zhu T."/>
            <person name="Rodriguez J.C."/>
            <person name="Deal K.R."/>
            <person name="Dubcovsky J."/>
            <person name="McGuire P.E."/>
            <person name="Lux T."/>
            <person name="Spannagl M."/>
            <person name="Mayer K.F.X."/>
            <person name="Baldrich P."/>
            <person name="Meyers B.C."/>
            <person name="Huo N."/>
            <person name="Gu Y.Q."/>
            <person name="Zhou H."/>
            <person name="Devos K.M."/>
            <person name="Bennetzen J.L."/>
            <person name="Unver T."/>
            <person name="Budak H."/>
            <person name="Gulick P.J."/>
            <person name="Galiba G."/>
            <person name="Kalapos B."/>
            <person name="Nelson D.R."/>
            <person name="Li P."/>
            <person name="You F.M."/>
            <person name="Luo M.C."/>
            <person name="Dvorak J."/>
        </authorList>
    </citation>
    <scope>NUCLEOTIDE SEQUENCE [LARGE SCALE GENOMIC DNA]</scope>
    <source>
        <strain evidence="5">cv. AL8/78</strain>
    </source>
</reference>
<dbReference type="GO" id="GO:0003735">
    <property type="term" value="F:structural constituent of ribosome"/>
    <property type="evidence" value="ECO:0007669"/>
    <property type="project" value="InterPro"/>
</dbReference>
<name>A0A453AG94_AEGTS</name>
<proteinExistence type="inferred from homology"/>
<keyword evidence="4" id="KW-0812">Transmembrane</keyword>
<keyword evidence="6" id="KW-1185">Reference proteome</keyword>
<feature type="transmembrane region" description="Helical" evidence="4">
    <location>
        <begin position="43"/>
        <end position="65"/>
    </location>
</feature>
<keyword evidence="4" id="KW-1133">Transmembrane helix</keyword>
<accession>A0A453AG94</accession>
<feature type="transmembrane region" description="Helical" evidence="4">
    <location>
        <begin position="214"/>
        <end position="231"/>
    </location>
</feature>
<dbReference type="PANTHER" id="PTHR11502">
    <property type="entry name" value="40S RIBOSOMAL PROTEIN S6"/>
    <property type="match status" value="1"/>
</dbReference>
<dbReference type="Proteomes" id="UP000015105">
    <property type="component" value="Chromosome 2D"/>
</dbReference>